<keyword evidence="1" id="KW-0472">Membrane</keyword>
<dbReference type="OrthoDB" id="28186at2759"/>
<keyword evidence="1" id="KW-1133">Transmembrane helix</keyword>
<proteinExistence type="predicted"/>
<dbReference type="PANTHER" id="PTHR31918:SF1">
    <property type="entry name" value="TRANSMEMBRANE PROTEIN 181"/>
    <property type="match status" value="1"/>
</dbReference>
<comment type="caution">
    <text evidence="2">The sequence shown here is derived from an EMBL/GenBank/DDBJ whole genome shotgun (WGS) entry which is preliminary data.</text>
</comment>
<dbReference type="Proteomes" id="UP000276133">
    <property type="component" value="Unassembled WGS sequence"/>
</dbReference>
<evidence type="ECO:0000256" key="1">
    <source>
        <dbReference type="SAM" id="Phobius"/>
    </source>
</evidence>
<dbReference type="PANTHER" id="PTHR31918">
    <property type="entry name" value="TRANSMEMBRANE PROTEIN 181"/>
    <property type="match status" value="1"/>
</dbReference>
<name>A0A3M7RDG4_BRAPC</name>
<feature type="transmembrane region" description="Helical" evidence="1">
    <location>
        <begin position="24"/>
        <end position="45"/>
    </location>
</feature>
<sequence length="134" mass="15551">MKSIYSDYGVSIKLRLYSMQKHQILVVFLCFFSAFFLTTTIGIFGPEMLTTIASNLTRAEISKPSAIIFESPNLGKFHQQLWLTGQPIIHGRKEEFVKQFTLSIRHLTTKNQHLEFLNRSRNIHCKNERQADFA</sequence>
<evidence type="ECO:0000313" key="2">
    <source>
        <dbReference type="EMBL" id="RNA21547.1"/>
    </source>
</evidence>
<keyword evidence="1 2" id="KW-0812">Transmembrane</keyword>
<organism evidence="2 3">
    <name type="scientific">Brachionus plicatilis</name>
    <name type="common">Marine rotifer</name>
    <name type="synonym">Brachionus muelleri</name>
    <dbReference type="NCBI Taxonomy" id="10195"/>
    <lineage>
        <taxon>Eukaryota</taxon>
        <taxon>Metazoa</taxon>
        <taxon>Spiralia</taxon>
        <taxon>Gnathifera</taxon>
        <taxon>Rotifera</taxon>
        <taxon>Eurotatoria</taxon>
        <taxon>Monogononta</taxon>
        <taxon>Pseudotrocha</taxon>
        <taxon>Ploima</taxon>
        <taxon>Brachionidae</taxon>
        <taxon>Brachionus</taxon>
    </lineage>
</organism>
<reference evidence="2 3" key="1">
    <citation type="journal article" date="2018" name="Sci. Rep.">
        <title>Genomic signatures of local adaptation to the degree of environmental predictability in rotifers.</title>
        <authorList>
            <person name="Franch-Gras L."/>
            <person name="Hahn C."/>
            <person name="Garcia-Roger E.M."/>
            <person name="Carmona M.J."/>
            <person name="Serra M."/>
            <person name="Gomez A."/>
        </authorList>
    </citation>
    <scope>NUCLEOTIDE SEQUENCE [LARGE SCALE GENOMIC DNA]</scope>
    <source>
        <strain evidence="2">HYR1</strain>
    </source>
</reference>
<dbReference type="GO" id="GO:0015643">
    <property type="term" value="F:toxic substance binding"/>
    <property type="evidence" value="ECO:0007669"/>
    <property type="project" value="InterPro"/>
</dbReference>
<protein>
    <submittedName>
        <fullName evidence="2">Transmembrane protein-like</fullName>
    </submittedName>
</protein>
<dbReference type="AlphaFoldDB" id="A0A3M7RDG4"/>
<dbReference type="InterPro" id="IPR040416">
    <property type="entry name" value="TMEM181"/>
</dbReference>
<dbReference type="EMBL" id="REGN01003643">
    <property type="protein sequence ID" value="RNA21547.1"/>
    <property type="molecule type" value="Genomic_DNA"/>
</dbReference>
<gene>
    <name evidence="2" type="ORF">BpHYR1_045749</name>
</gene>
<accession>A0A3M7RDG4</accession>
<keyword evidence="3" id="KW-1185">Reference proteome</keyword>
<evidence type="ECO:0000313" key="3">
    <source>
        <dbReference type="Proteomes" id="UP000276133"/>
    </source>
</evidence>